<reference evidence="3" key="1">
    <citation type="submission" date="2013-02" db="EMBL/GenBank/DDBJ databases">
        <authorList>
            <consortium name="The Broad Institute Genome Sequencing Platform"/>
            <person name="Cuomo C."/>
            <person name="Becnel J."/>
            <person name="Sanscrainte N."/>
            <person name="Walker B."/>
            <person name="Young S.K."/>
            <person name="Zeng Q."/>
            <person name="Gargeya S."/>
            <person name="Fitzgerald M."/>
            <person name="Haas B."/>
            <person name="Abouelleil A."/>
            <person name="Alvarado L."/>
            <person name="Arachchi H.M."/>
            <person name="Berlin A.M."/>
            <person name="Chapman S.B."/>
            <person name="Dewar J."/>
            <person name="Goldberg J."/>
            <person name="Griggs A."/>
            <person name="Gujja S."/>
            <person name="Hansen M."/>
            <person name="Howarth C."/>
            <person name="Imamovic A."/>
            <person name="Larimer J."/>
            <person name="McCowan C."/>
            <person name="Murphy C."/>
            <person name="Neiman D."/>
            <person name="Pearson M."/>
            <person name="Priest M."/>
            <person name="Roberts A."/>
            <person name="Saif S."/>
            <person name="Shea T."/>
            <person name="Sisk P."/>
            <person name="Sykes S."/>
            <person name="Wortman J."/>
            <person name="Nusbaum C."/>
            <person name="Birren B."/>
        </authorList>
    </citation>
    <scope>NUCLEOTIDE SEQUENCE [LARGE SCALE GENOMIC DNA]</scope>
    <source>
        <strain evidence="3">PRA339</strain>
    </source>
</reference>
<dbReference type="EMBL" id="KK365152">
    <property type="protein sequence ID" value="KCZ81038.1"/>
    <property type="molecule type" value="Genomic_DNA"/>
</dbReference>
<dbReference type="AlphaFoldDB" id="A0A059F1A7"/>
<evidence type="ECO:0000313" key="2">
    <source>
        <dbReference type="EMBL" id="KCZ81038.1"/>
    </source>
</evidence>
<dbReference type="VEuPathDB" id="MicrosporidiaDB:H312_01524"/>
<accession>A0A059F1A7</accession>
<keyword evidence="1" id="KW-0175">Coiled coil</keyword>
<feature type="coiled-coil region" evidence="1">
    <location>
        <begin position="363"/>
        <end position="424"/>
    </location>
</feature>
<evidence type="ECO:0000313" key="3">
    <source>
        <dbReference type="Proteomes" id="UP000030655"/>
    </source>
</evidence>
<dbReference type="OrthoDB" id="412781at2759"/>
<reference evidence="2 3" key="2">
    <citation type="submission" date="2014-03" db="EMBL/GenBank/DDBJ databases">
        <title>The Genome Sequence of Anncaliia algerae insect isolate PRA339.</title>
        <authorList>
            <consortium name="The Broad Institute Genome Sequencing Platform"/>
            <consortium name="The Broad Institute Genome Sequencing Center for Infectious Disease"/>
            <person name="Cuomo C."/>
            <person name="Becnel J."/>
            <person name="Sanscrainte N."/>
            <person name="Walker B."/>
            <person name="Young S.K."/>
            <person name="Zeng Q."/>
            <person name="Gargeya S."/>
            <person name="Fitzgerald M."/>
            <person name="Haas B."/>
            <person name="Abouelleil A."/>
            <person name="Alvarado L."/>
            <person name="Arachchi H.M."/>
            <person name="Berlin A.M."/>
            <person name="Chapman S.B."/>
            <person name="Dewar J."/>
            <person name="Goldberg J."/>
            <person name="Griggs A."/>
            <person name="Gujja S."/>
            <person name="Hansen M."/>
            <person name="Howarth C."/>
            <person name="Imamovic A."/>
            <person name="Larimer J."/>
            <person name="McCowan C."/>
            <person name="Murphy C."/>
            <person name="Neiman D."/>
            <person name="Pearson M."/>
            <person name="Priest M."/>
            <person name="Roberts A."/>
            <person name="Saif S."/>
            <person name="Shea T."/>
            <person name="Sisk P."/>
            <person name="Sykes S."/>
            <person name="Wortman J."/>
            <person name="Nusbaum C."/>
            <person name="Birren B."/>
        </authorList>
    </citation>
    <scope>NUCLEOTIDE SEQUENCE [LARGE SCALE GENOMIC DNA]</scope>
    <source>
        <strain evidence="2 3">PRA339</strain>
    </source>
</reference>
<keyword evidence="3" id="KW-1185">Reference proteome</keyword>
<protein>
    <submittedName>
        <fullName evidence="2">Uncharacterized protein</fullName>
    </submittedName>
</protein>
<gene>
    <name evidence="2" type="ORF">H312_01524</name>
</gene>
<dbReference type="STRING" id="1288291.A0A059F1A7"/>
<dbReference type="Proteomes" id="UP000030655">
    <property type="component" value="Unassembled WGS sequence"/>
</dbReference>
<name>A0A059F1A7_9MICR</name>
<organism evidence="2 3">
    <name type="scientific">Anncaliia algerae PRA339</name>
    <dbReference type="NCBI Taxonomy" id="1288291"/>
    <lineage>
        <taxon>Eukaryota</taxon>
        <taxon>Fungi</taxon>
        <taxon>Fungi incertae sedis</taxon>
        <taxon>Microsporidia</taxon>
        <taxon>Tubulinosematoidea</taxon>
        <taxon>Tubulinosematidae</taxon>
        <taxon>Anncaliia</taxon>
    </lineage>
</organism>
<evidence type="ECO:0000256" key="1">
    <source>
        <dbReference type="SAM" id="Coils"/>
    </source>
</evidence>
<proteinExistence type="predicted"/>
<sequence>MFSFASYTVRKIHTLNGSFPNPLSDFTSNNGHILVKHTRNNIEIFFDHKIFNTYVISEEENVYILYSHKNELIFTDKNIKLNRNTLYIVEITEETSLYKKVSIYKPMIYKGTVKKSIFIPKESFLSTSDKFTGTESDIVNSYKKIKTDSFDDKCFGLIYKGKIQFRNVHEENDTLYAFMIKDDTFLEYPFNLNYIITGEIVAMEPIKIKYHNLTVTVLDQLPKNFVDTRNKLFYSNPKDKYLNRLVKVRVMRERLGLLLGTFDLGVTVGEIRTAVVQKITDKTIFLIIDTMRGRMARSEQKNVFLKSKVRGIITKVENGFFELSIKDLRTKEFINELNNPFFSMPFFESVDYAGKSLVRRIKKERTFEQNITENNENKELKENVYDKFIFLREKLNYTDDILLKRELFNEITELDADIEQMKKIFKDWLKFEKENEGSILFVKNKAKEWVGKRIQK</sequence>
<dbReference type="HOGENOM" id="CLU_048295_0_0_1"/>